<reference evidence="1 2" key="1">
    <citation type="journal article" date="2019" name="Nat. Ecol. Evol.">
        <title>Megaphylogeny resolves global patterns of mushroom evolution.</title>
        <authorList>
            <person name="Varga T."/>
            <person name="Krizsan K."/>
            <person name="Foldi C."/>
            <person name="Dima B."/>
            <person name="Sanchez-Garcia M."/>
            <person name="Sanchez-Ramirez S."/>
            <person name="Szollosi G.J."/>
            <person name="Szarkandi J.G."/>
            <person name="Papp V."/>
            <person name="Albert L."/>
            <person name="Andreopoulos W."/>
            <person name="Angelini C."/>
            <person name="Antonin V."/>
            <person name="Barry K.W."/>
            <person name="Bougher N.L."/>
            <person name="Buchanan P."/>
            <person name="Buyck B."/>
            <person name="Bense V."/>
            <person name="Catcheside P."/>
            <person name="Chovatia M."/>
            <person name="Cooper J."/>
            <person name="Damon W."/>
            <person name="Desjardin D."/>
            <person name="Finy P."/>
            <person name="Geml J."/>
            <person name="Haridas S."/>
            <person name="Hughes K."/>
            <person name="Justo A."/>
            <person name="Karasinski D."/>
            <person name="Kautmanova I."/>
            <person name="Kiss B."/>
            <person name="Kocsube S."/>
            <person name="Kotiranta H."/>
            <person name="LaButti K.M."/>
            <person name="Lechner B.E."/>
            <person name="Liimatainen K."/>
            <person name="Lipzen A."/>
            <person name="Lukacs Z."/>
            <person name="Mihaltcheva S."/>
            <person name="Morgado L.N."/>
            <person name="Niskanen T."/>
            <person name="Noordeloos M.E."/>
            <person name="Ohm R.A."/>
            <person name="Ortiz-Santana B."/>
            <person name="Ovrebo C."/>
            <person name="Racz N."/>
            <person name="Riley R."/>
            <person name="Savchenko A."/>
            <person name="Shiryaev A."/>
            <person name="Soop K."/>
            <person name="Spirin V."/>
            <person name="Szebenyi C."/>
            <person name="Tomsovsky M."/>
            <person name="Tulloss R.E."/>
            <person name="Uehling J."/>
            <person name="Grigoriev I.V."/>
            <person name="Vagvolgyi C."/>
            <person name="Papp T."/>
            <person name="Martin F.M."/>
            <person name="Miettinen O."/>
            <person name="Hibbett D.S."/>
            <person name="Nagy L.G."/>
        </authorList>
    </citation>
    <scope>NUCLEOTIDE SEQUENCE [LARGE SCALE GENOMIC DNA]</scope>
    <source>
        <strain evidence="1 2">NL-1719</strain>
    </source>
</reference>
<organism evidence="1 2">
    <name type="scientific">Pluteus cervinus</name>
    <dbReference type="NCBI Taxonomy" id="181527"/>
    <lineage>
        <taxon>Eukaryota</taxon>
        <taxon>Fungi</taxon>
        <taxon>Dikarya</taxon>
        <taxon>Basidiomycota</taxon>
        <taxon>Agaricomycotina</taxon>
        <taxon>Agaricomycetes</taxon>
        <taxon>Agaricomycetidae</taxon>
        <taxon>Agaricales</taxon>
        <taxon>Pluteineae</taxon>
        <taxon>Pluteaceae</taxon>
        <taxon>Pluteus</taxon>
    </lineage>
</organism>
<gene>
    <name evidence="1" type="ORF">BDN72DRAFT_863509</name>
</gene>
<dbReference type="Proteomes" id="UP000308600">
    <property type="component" value="Unassembled WGS sequence"/>
</dbReference>
<name>A0ACD3A831_9AGAR</name>
<sequence>MRGESCRVSKSIRRPRKPPETSSEGPRTKWSSWGLLEHGEERGWKRGSPRAKDCGQPMVSGLTVNDIGKCRGGDNSLRHQAQNRVCRHGRTRKIGEKNLPKSKLCEFSVMAARSGEWILGEWGLKRPSPRFAPASEPVQEQLRDQDSSVDGWGHHVGRWLQGLDVKMDEVHEREHLVDAGLEDVQSEYVKGGSSEGGVKMVGKWVNGGHRCYREHLVWSQSVNALFERMVLAKWEGVLENAQANSKVSW</sequence>
<proteinExistence type="predicted"/>
<evidence type="ECO:0000313" key="2">
    <source>
        <dbReference type="Proteomes" id="UP000308600"/>
    </source>
</evidence>
<protein>
    <submittedName>
        <fullName evidence="1">Uncharacterized protein</fullName>
    </submittedName>
</protein>
<dbReference type="EMBL" id="ML208648">
    <property type="protein sequence ID" value="TFK61565.1"/>
    <property type="molecule type" value="Genomic_DNA"/>
</dbReference>
<evidence type="ECO:0000313" key="1">
    <source>
        <dbReference type="EMBL" id="TFK61565.1"/>
    </source>
</evidence>
<keyword evidence="2" id="KW-1185">Reference proteome</keyword>
<accession>A0ACD3A831</accession>